<evidence type="ECO:0000313" key="2">
    <source>
        <dbReference type="Proteomes" id="UP000274822"/>
    </source>
</evidence>
<accession>A0A433Q659</accession>
<sequence>MKYYSCTTKVKNTQAKGAARNDRGNFMEESGAALLPGFSRYLHKLPPHPWQKAGDTSGRKCGVVLFKISFFERERERILLGFLGPSFSLPSDGSHGCDAGHVRTGIATAVAHQHIVAVGRYRIV</sequence>
<evidence type="ECO:0000313" key="1">
    <source>
        <dbReference type="EMBL" id="RUS25264.1"/>
    </source>
</evidence>
<name>A0A433Q659_9FUNG</name>
<keyword evidence="2" id="KW-1185">Reference proteome</keyword>
<dbReference type="Proteomes" id="UP000274822">
    <property type="component" value="Unassembled WGS sequence"/>
</dbReference>
<dbReference type="AlphaFoldDB" id="A0A433Q659"/>
<comment type="caution">
    <text evidence="1">The sequence shown here is derived from an EMBL/GenBank/DDBJ whole genome shotgun (WGS) entry which is preliminary data.</text>
</comment>
<protein>
    <submittedName>
        <fullName evidence="1">Uncharacterized protein</fullName>
    </submittedName>
</protein>
<proteinExistence type="predicted"/>
<reference evidence="1 2" key="1">
    <citation type="journal article" date="2018" name="New Phytol.">
        <title>Phylogenomics of Endogonaceae and evolution of mycorrhizas within Mucoromycota.</title>
        <authorList>
            <person name="Chang Y."/>
            <person name="Desiro A."/>
            <person name="Na H."/>
            <person name="Sandor L."/>
            <person name="Lipzen A."/>
            <person name="Clum A."/>
            <person name="Barry K."/>
            <person name="Grigoriev I.V."/>
            <person name="Martin F.M."/>
            <person name="Stajich J.E."/>
            <person name="Smith M.E."/>
            <person name="Bonito G."/>
            <person name="Spatafora J.W."/>
        </authorList>
    </citation>
    <scope>NUCLEOTIDE SEQUENCE [LARGE SCALE GENOMIC DNA]</scope>
    <source>
        <strain evidence="1 2">AD002</strain>
    </source>
</reference>
<dbReference type="EMBL" id="RBNJ01013466">
    <property type="protein sequence ID" value="RUS25264.1"/>
    <property type="molecule type" value="Genomic_DNA"/>
</dbReference>
<organism evidence="1 2">
    <name type="scientific">Jimgerdemannia flammicorona</name>
    <dbReference type="NCBI Taxonomy" id="994334"/>
    <lineage>
        <taxon>Eukaryota</taxon>
        <taxon>Fungi</taxon>
        <taxon>Fungi incertae sedis</taxon>
        <taxon>Mucoromycota</taxon>
        <taxon>Mucoromycotina</taxon>
        <taxon>Endogonomycetes</taxon>
        <taxon>Endogonales</taxon>
        <taxon>Endogonaceae</taxon>
        <taxon>Jimgerdemannia</taxon>
    </lineage>
</organism>
<gene>
    <name evidence="1" type="ORF">BC938DRAFT_472406</name>
</gene>